<gene>
    <name evidence="4" type="primary">LOC115624068</name>
</gene>
<dbReference type="AlphaFoldDB" id="A0A6J2TEU2"/>
<keyword evidence="3" id="KW-1185">Reference proteome</keyword>
<evidence type="ECO:0000259" key="2">
    <source>
        <dbReference type="Pfam" id="PF16012"/>
    </source>
</evidence>
<feature type="region of interest" description="Disordered" evidence="1">
    <location>
        <begin position="194"/>
        <end position="237"/>
    </location>
</feature>
<evidence type="ECO:0000313" key="3">
    <source>
        <dbReference type="Proteomes" id="UP000504634"/>
    </source>
</evidence>
<dbReference type="InterPro" id="IPR029071">
    <property type="entry name" value="Ubiquitin-like_domsf"/>
</dbReference>
<dbReference type="RefSeq" id="XP_030374514.1">
    <property type="nucleotide sequence ID" value="XM_030518654.1"/>
</dbReference>
<feature type="region of interest" description="Disordered" evidence="1">
    <location>
        <begin position="117"/>
        <end position="173"/>
    </location>
</feature>
<accession>A0A6J2TEU2</accession>
<reference evidence="4" key="1">
    <citation type="submission" date="2025-08" db="UniProtKB">
        <authorList>
            <consortium name="RefSeq"/>
        </authorList>
    </citation>
    <scope>IDENTIFICATION</scope>
    <source>
        <strain evidence="4">11010-0011.00</strain>
        <tissue evidence="4">Whole body</tissue>
    </source>
</reference>
<dbReference type="OrthoDB" id="8040656at2759"/>
<dbReference type="InterPro" id="IPR031961">
    <property type="entry name" value="DUF4780"/>
</dbReference>
<dbReference type="SUPFAM" id="SSF54236">
    <property type="entry name" value="Ubiquitin-like"/>
    <property type="match status" value="1"/>
</dbReference>
<name>A0A6J2TEU2_DROLE</name>
<proteinExistence type="predicted"/>
<protein>
    <submittedName>
        <fullName evidence="4">Uncharacterized protein LOC115624068</fullName>
    </submittedName>
</protein>
<organism evidence="3 4">
    <name type="scientific">Drosophila lebanonensis</name>
    <name type="common">Fruit fly</name>
    <name type="synonym">Scaptodrosophila lebanonensis</name>
    <dbReference type="NCBI Taxonomy" id="7225"/>
    <lineage>
        <taxon>Eukaryota</taxon>
        <taxon>Metazoa</taxon>
        <taxon>Ecdysozoa</taxon>
        <taxon>Arthropoda</taxon>
        <taxon>Hexapoda</taxon>
        <taxon>Insecta</taxon>
        <taxon>Pterygota</taxon>
        <taxon>Neoptera</taxon>
        <taxon>Endopterygota</taxon>
        <taxon>Diptera</taxon>
        <taxon>Brachycera</taxon>
        <taxon>Muscomorpha</taxon>
        <taxon>Ephydroidea</taxon>
        <taxon>Drosophilidae</taxon>
        <taxon>Scaptodrosophila</taxon>
    </lineage>
</organism>
<sequence>MFVKIKLEAEGAPHIFHIDENLDVLALKQRVIDYVDIPVENQEIHTLSRILGDNEKLDAILRDLQNINGAAIYLYNKKEFACFLQFYTDSEGDMQTDFFNSPVADRKRQIDQLPKYTEVIPDSEDSWHSTNTDSSDDQSSSSSSSSESSNDEGNHRSQSTRKRKEVEENRVSVSPKRFLITPEVAAKELSSISSPINPLKQPEVAKQSATISPPINPPKQKEVVNKSATNSSPINLPRENDVVKESATIPSPMNPTKDSLQHPSEIPEYLNLTPENRRYALIITNELGGIKQAELDRLMVHFYKLFETSEASNRLNFNDQASITLHEQKLWVICEDNETCEWINKATCNLSPFKCANFINYFDLVKSCVVVPQAVQHKDIASIFQLLELQNVSLSTLKWCVVKRDLLKTKNFESAIKVSTLCENEQLTVYVDRDSKEFIQAQGSRLKYCFWKLVFSF</sequence>
<evidence type="ECO:0000313" key="4">
    <source>
        <dbReference type="RefSeq" id="XP_030374514.1"/>
    </source>
</evidence>
<feature type="compositionally biased region" description="Low complexity" evidence="1">
    <location>
        <begin position="129"/>
        <end position="148"/>
    </location>
</feature>
<feature type="domain" description="DUF4780" evidence="2">
    <location>
        <begin position="274"/>
        <end position="455"/>
    </location>
</feature>
<dbReference type="Pfam" id="PF16012">
    <property type="entry name" value="DUF4780"/>
    <property type="match status" value="1"/>
</dbReference>
<dbReference type="Proteomes" id="UP000504634">
    <property type="component" value="Unplaced"/>
</dbReference>
<evidence type="ECO:0000256" key="1">
    <source>
        <dbReference type="SAM" id="MobiDB-lite"/>
    </source>
</evidence>
<dbReference type="GeneID" id="115624068"/>